<dbReference type="AlphaFoldDB" id="A0A2Z6MWJ5"/>
<organism evidence="2 3">
    <name type="scientific">Trifolium subterraneum</name>
    <name type="common">Subterranean clover</name>
    <dbReference type="NCBI Taxonomy" id="3900"/>
    <lineage>
        <taxon>Eukaryota</taxon>
        <taxon>Viridiplantae</taxon>
        <taxon>Streptophyta</taxon>
        <taxon>Embryophyta</taxon>
        <taxon>Tracheophyta</taxon>
        <taxon>Spermatophyta</taxon>
        <taxon>Magnoliopsida</taxon>
        <taxon>eudicotyledons</taxon>
        <taxon>Gunneridae</taxon>
        <taxon>Pentapetalae</taxon>
        <taxon>rosids</taxon>
        <taxon>fabids</taxon>
        <taxon>Fabales</taxon>
        <taxon>Fabaceae</taxon>
        <taxon>Papilionoideae</taxon>
        <taxon>50 kb inversion clade</taxon>
        <taxon>NPAAA clade</taxon>
        <taxon>Hologalegina</taxon>
        <taxon>IRL clade</taxon>
        <taxon>Trifolieae</taxon>
        <taxon>Trifolium</taxon>
    </lineage>
</organism>
<dbReference type="EMBL" id="DF973624">
    <property type="protein sequence ID" value="GAU36276.1"/>
    <property type="molecule type" value="Genomic_DNA"/>
</dbReference>
<evidence type="ECO:0000313" key="2">
    <source>
        <dbReference type="EMBL" id="GAU36276.1"/>
    </source>
</evidence>
<dbReference type="Gene3D" id="3.20.20.100">
    <property type="entry name" value="NADP-dependent oxidoreductase domain"/>
    <property type="match status" value="2"/>
</dbReference>
<dbReference type="Proteomes" id="UP000242715">
    <property type="component" value="Unassembled WGS sequence"/>
</dbReference>
<dbReference type="PROSITE" id="PS00063">
    <property type="entry name" value="ALDOKETO_REDUCTASE_3"/>
    <property type="match status" value="1"/>
</dbReference>
<dbReference type="InterPro" id="IPR020471">
    <property type="entry name" value="AKR"/>
</dbReference>
<dbReference type="Pfam" id="PF00248">
    <property type="entry name" value="Aldo_ket_red"/>
    <property type="match status" value="1"/>
</dbReference>
<dbReference type="PROSITE" id="PS00798">
    <property type="entry name" value="ALDOKETO_REDUCTASE_1"/>
    <property type="match status" value="1"/>
</dbReference>
<keyword evidence="3" id="KW-1185">Reference proteome</keyword>
<dbReference type="SUPFAM" id="SSF51430">
    <property type="entry name" value="NAD(P)-linked oxidoreductase"/>
    <property type="match status" value="1"/>
</dbReference>
<feature type="domain" description="NADP-dependent oxidoreductase" evidence="1">
    <location>
        <begin position="90"/>
        <end position="193"/>
    </location>
</feature>
<reference evidence="3" key="1">
    <citation type="journal article" date="2017" name="Front. Plant Sci.">
        <title>Climate Clever Clovers: New Paradigm to Reduce the Environmental Footprint of Ruminants by Breeding Low Methanogenic Forages Utilizing Haplotype Variation.</title>
        <authorList>
            <person name="Kaur P."/>
            <person name="Appels R."/>
            <person name="Bayer P.E."/>
            <person name="Keeble-Gagnere G."/>
            <person name="Wang J."/>
            <person name="Hirakawa H."/>
            <person name="Shirasawa K."/>
            <person name="Vercoe P."/>
            <person name="Stefanova K."/>
            <person name="Durmic Z."/>
            <person name="Nichols P."/>
            <person name="Revell C."/>
            <person name="Isobe S.N."/>
            <person name="Edwards D."/>
            <person name="Erskine W."/>
        </authorList>
    </citation>
    <scope>NUCLEOTIDE SEQUENCE [LARGE SCALE GENOMIC DNA]</scope>
    <source>
        <strain evidence="3">cv. Daliak</strain>
    </source>
</reference>
<dbReference type="InterPro" id="IPR036812">
    <property type="entry name" value="NAD(P)_OxRdtase_dom_sf"/>
</dbReference>
<evidence type="ECO:0000313" key="3">
    <source>
        <dbReference type="Proteomes" id="UP000242715"/>
    </source>
</evidence>
<dbReference type="InterPro" id="IPR023210">
    <property type="entry name" value="NADP_OxRdtase_dom"/>
</dbReference>
<dbReference type="GO" id="GO:0016491">
    <property type="term" value="F:oxidoreductase activity"/>
    <property type="evidence" value="ECO:0007669"/>
    <property type="project" value="InterPro"/>
</dbReference>
<sequence length="215" mass="24087">MGSVEIPTKVLTNTSSEVKMPVVGMGSAPDFTCKKDTKDAIIEAIKQGYRHFDTAAAYGSEQALGEGLKEAIELGLVTREQLFVTSKLWVEMNLAWQQKKLREFCNANGIVLTAFSPLRKGASRGPNEVMENNMLKEIADAHGKSVAQISLRWLYEQGVTFVPKSYDKERMGQNLAIFDWTLTKEDHEKIDQIKQNRLIPGPTKPGLNDLWDDEI</sequence>
<dbReference type="PANTHER" id="PTHR11732">
    <property type="entry name" value="ALDO/KETO REDUCTASE"/>
    <property type="match status" value="1"/>
</dbReference>
<dbReference type="InterPro" id="IPR018170">
    <property type="entry name" value="Aldo/ket_reductase_CS"/>
</dbReference>
<accession>A0A2Z6MWJ5</accession>
<evidence type="ECO:0000259" key="1">
    <source>
        <dbReference type="Pfam" id="PF00248"/>
    </source>
</evidence>
<name>A0A2Z6MWJ5_TRISU</name>
<gene>
    <name evidence="2" type="ORF">TSUD_255300</name>
</gene>
<dbReference type="OrthoDB" id="416253at2759"/>
<proteinExistence type="predicted"/>
<protein>
    <recommendedName>
        <fullName evidence="1">NADP-dependent oxidoreductase domain-containing protein</fullName>
    </recommendedName>
</protein>